<dbReference type="OrthoDB" id="408373at2759"/>
<dbReference type="GeneID" id="111293258"/>
<sequence length="196" mass="22343">MAYGSGTLETSIATPNTKGAAFLIVCDANLQLEIRGEDLFIKDWDPLWTQFAFNNGPHKPSTSYSLGPILCHPRYATYPLPRFLAFERRADISSFIHYKLGQDLTLAIMLARPFANQNDAASIEDTALARERCGSVRRVYIVCNKDKVTDEDFQRWMIENNPPDEVMLISDYDHMAMLPKPRELCSWLEESAVKYD</sequence>
<dbReference type="InterPro" id="IPR029058">
    <property type="entry name" value="AB_hydrolase_fold"/>
</dbReference>
<dbReference type="GO" id="GO:0080031">
    <property type="term" value="F:methyl salicylate esterase activity"/>
    <property type="evidence" value="ECO:0007669"/>
    <property type="project" value="TreeGrafter"/>
</dbReference>
<dbReference type="GO" id="GO:0080030">
    <property type="term" value="F:methyl indole-3-acetate esterase activity"/>
    <property type="evidence" value="ECO:0007669"/>
    <property type="project" value="TreeGrafter"/>
</dbReference>
<dbReference type="SUPFAM" id="SSF53474">
    <property type="entry name" value="alpha/beta-Hydrolases"/>
    <property type="match status" value="1"/>
</dbReference>
<dbReference type="PANTHER" id="PTHR10992">
    <property type="entry name" value="METHYLESTERASE FAMILY MEMBER"/>
    <property type="match status" value="1"/>
</dbReference>
<dbReference type="GO" id="GO:0009696">
    <property type="term" value="P:salicylic acid metabolic process"/>
    <property type="evidence" value="ECO:0007669"/>
    <property type="project" value="TreeGrafter"/>
</dbReference>
<organism evidence="1 2">
    <name type="scientific">Durio zibethinus</name>
    <name type="common">Durian</name>
    <dbReference type="NCBI Taxonomy" id="66656"/>
    <lineage>
        <taxon>Eukaryota</taxon>
        <taxon>Viridiplantae</taxon>
        <taxon>Streptophyta</taxon>
        <taxon>Embryophyta</taxon>
        <taxon>Tracheophyta</taxon>
        <taxon>Spermatophyta</taxon>
        <taxon>Magnoliopsida</taxon>
        <taxon>eudicotyledons</taxon>
        <taxon>Gunneridae</taxon>
        <taxon>Pentapetalae</taxon>
        <taxon>rosids</taxon>
        <taxon>malvids</taxon>
        <taxon>Malvales</taxon>
        <taxon>Malvaceae</taxon>
        <taxon>Helicteroideae</taxon>
        <taxon>Durio</taxon>
    </lineage>
</organism>
<dbReference type="Proteomes" id="UP000515121">
    <property type="component" value="Unplaced"/>
</dbReference>
<proteinExistence type="predicted"/>
<dbReference type="InterPro" id="IPR045889">
    <property type="entry name" value="MES/HNL"/>
</dbReference>
<dbReference type="RefSeq" id="XP_022741795.1">
    <property type="nucleotide sequence ID" value="XM_022886060.1"/>
</dbReference>
<accession>A0A6P5YNC5</accession>
<dbReference type="GO" id="GO:0009694">
    <property type="term" value="P:jasmonic acid metabolic process"/>
    <property type="evidence" value="ECO:0007669"/>
    <property type="project" value="TreeGrafter"/>
</dbReference>
<evidence type="ECO:0000313" key="1">
    <source>
        <dbReference type="Proteomes" id="UP000515121"/>
    </source>
</evidence>
<protein>
    <submittedName>
        <fullName evidence="2">Salicylic acid-binding protein 2-like</fullName>
    </submittedName>
</protein>
<name>A0A6P5YNC5_DURZI</name>
<reference evidence="2" key="1">
    <citation type="submission" date="2025-08" db="UniProtKB">
        <authorList>
            <consortium name="RefSeq"/>
        </authorList>
    </citation>
    <scope>IDENTIFICATION</scope>
    <source>
        <tissue evidence="2">Fruit stalk</tissue>
    </source>
</reference>
<gene>
    <name evidence="2" type="primary">LOC111293258</name>
</gene>
<evidence type="ECO:0000313" key="2">
    <source>
        <dbReference type="RefSeq" id="XP_022741795.1"/>
    </source>
</evidence>
<dbReference type="PANTHER" id="PTHR10992:SF1066">
    <property type="entry name" value="METHYL JASMONATE ESTERASE 1"/>
    <property type="match status" value="1"/>
</dbReference>
<dbReference type="AlphaFoldDB" id="A0A6P5YNC5"/>
<dbReference type="KEGG" id="dzi:111293258"/>
<dbReference type="Gene3D" id="3.40.50.1820">
    <property type="entry name" value="alpha/beta hydrolase"/>
    <property type="match status" value="1"/>
</dbReference>
<keyword evidence="1" id="KW-1185">Reference proteome</keyword>
<dbReference type="GO" id="GO:0080032">
    <property type="term" value="F:methyl jasmonate esterase activity"/>
    <property type="evidence" value="ECO:0007669"/>
    <property type="project" value="TreeGrafter"/>
</dbReference>